<organism evidence="1 2">
    <name type="scientific">Chengkuizengella axinellae</name>
    <dbReference type="NCBI Taxonomy" id="3064388"/>
    <lineage>
        <taxon>Bacteria</taxon>
        <taxon>Bacillati</taxon>
        <taxon>Bacillota</taxon>
        <taxon>Bacilli</taxon>
        <taxon>Bacillales</taxon>
        <taxon>Paenibacillaceae</taxon>
        <taxon>Chengkuizengella</taxon>
    </lineage>
</organism>
<name>A0ABT9ITZ2_9BACL</name>
<dbReference type="Proteomes" id="UP001231941">
    <property type="component" value="Unassembled WGS sequence"/>
</dbReference>
<comment type="caution">
    <text evidence="1">The sequence shown here is derived from an EMBL/GenBank/DDBJ whole genome shotgun (WGS) entry which is preliminary data.</text>
</comment>
<protein>
    <submittedName>
        <fullName evidence="1">Uncharacterized protein</fullName>
    </submittedName>
</protein>
<reference evidence="1 2" key="1">
    <citation type="submission" date="2023-08" db="EMBL/GenBank/DDBJ databases">
        <authorList>
            <person name="Park J.-S."/>
        </authorList>
    </citation>
    <scope>NUCLEOTIDE SEQUENCE [LARGE SCALE GENOMIC DNA]</scope>
    <source>
        <strain evidence="1 2">2205SS18-9</strain>
    </source>
</reference>
<proteinExistence type="predicted"/>
<evidence type="ECO:0000313" key="2">
    <source>
        <dbReference type="Proteomes" id="UP001231941"/>
    </source>
</evidence>
<evidence type="ECO:0000313" key="1">
    <source>
        <dbReference type="EMBL" id="MDP5272814.1"/>
    </source>
</evidence>
<gene>
    <name evidence="1" type="ORF">Q5Y73_01705</name>
</gene>
<keyword evidence="2" id="KW-1185">Reference proteome</keyword>
<sequence length="106" mass="12580">MNTEMISLKSVLSNIVYNGEDLKQIALFIKDIDFKNTTEQAELIDFLQYLEKYPDGIQLDDKNKSLIESSYNILKKYKSEIQRFNSNDFNINDEIWIELLQLMYID</sequence>
<dbReference type="EMBL" id="JAVAMP010000001">
    <property type="protein sequence ID" value="MDP5272814.1"/>
    <property type="molecule type" value="Genomic_DNA"/>
</dbReference>
<dbReference type="RefSeq" id="WP_305990118.1">
    <property type="nucleotide sequence ID" value="NZ_JAVAMP010000001.1"/>
</dbReference>
<accession>A0ABT9ITZ2</accession>